<dbReference type="STRING" id="1160509.A0A3N4HQJ3"/>
<dbReference type="SUPFAM" id="SSF56112">
    <property type="entry name" value="Protein kinase-like (PK-like)"/>
    <property type="match status" value="1"/>
</dbReference>
<dbReference type="EMBL" id="ML119753">
    <property type="protein sequence ID" value="RPA75979.1"/>
    <property type="molecule type" value="Genomic_DNA"/>
</dbReference>
<feature type="region of interest" description="Disordered" evidence="1">
    <location>
        <begin position="294"/>
        <end position="328"/>
    </location>
</feature>
<dbReference type="Gene3D" id="1.10.510.10">
    <property type="entry name" value="Transferase(Phosphotransferase) domain 1"/>
    <property type="match status" value="1"/>
</dbReference>
<evidence type="ECO:0000313" key="2">
    <source>
        <dbReference type="EMBL" id="RPA75979.1"/>
    </source>
</evidence>
<gene>
    <name evidence="2" type="ORF">BJ508DRAFT_12213</name>
</gene>
<protein>
    <recommendedName>
        <fullName evidence="4">Protein kinase domain-containing protein</fullName>
    </recommendedName>
</protein>
<dbReference type="InterPro" id="IPR011009">
    <property type="entry name" value="Kinase-like_dom_sf"/>
</dbReference>
<evidence type="ECO:0000256" key="1">
    <source>
        <dbReference type="SAM" id="MobiDB-lite"/>
    </source>
</evidence>
<evidence type="ECO:0000313" key="3">
    <source>
        <dbReference type="Proteomes" id="UP000275078"/>
    </source>
</evidence>
<evidence type="ECO:0008006" key="4">
    <source>
        <dbReference type="Google" id="ProtNLM"/>
    </source>
</evidence>
<dbReference type="AlphaFoldDB" id="A0A3N4HQJ3"/>
<dbReference type="PANTHER" id="PTHR37542:SF3">
    <property type="entry name" value="PRION-INHIBITION AND PROPAGATION HELO DOMAIN-CONTAINING PROTEIN"/>
    <property type="match status" value="1"/>
</dbReference>
<dbReference type="OrthoDB" id="1911848at2759"/>
<name>A0A3N4HQJ3_ASCIM</name>
<sequence length="721" mass="80705">MVTSSYTTSQISADSKTVGVQREERTDGLRLCLRYGDKLLLAYQTTRQLELPYAERKILHQLEEAWAKTRAQLKLVSTVLESFFSYGLHDALGTKLVDTSALLQRKLEEATIRTEMLRMSMSAKNRKTTWLAESFVNMREFEDELFGMRGRKREAETKQALGKLLGGLREWHATFDSYFIQLATSPIFTTPIQNGTGKGYTYTSGSFKVPDALQRQYEEILVLGGLRAEGSTQSASLQRQLSKRESIMSLGLIRKSSKLLRSPSILSLKTKPNTTLLDEDILLFVTSPGLERCPKDNNHPHYRVTKPRQPSASTDRFGRTIPSFGQSSSQQPIITETIILGASGEFTDRRLKSYELLANKLRYLNPSTSGILPCTSMTSTPIALGANAKSLFSQGANSQLQPSRLSIQLTFTLPPCQSSDNLTKRSPSTPLSLRSLLISPGSEPSLRTRLNFAHNVSISLLTLYSLGLVHTSINPDSFLLLQTGKHRFDGPYLQNFQLLDLQFASPNVPYGAHVPWSHFVYLHPSRHQSWTLPGESGSTHAFAQDIYSLGVVLLEIGLWSTLAELHDKSATSYSAVPSAKTRGKWKPGKYLSRVLLAQDPTKAPESYRNSVLRRKIVDGELNIQAILMQLCERKLEACMGKMYTEVVKDCLGAVDMFPAEGGRMRGNSLHQMKERRSGEAKRRRGVDVGVWYVERVLERLRGLMTEAGRSRMERAKAEMHG</sequence>
<reference evidence="2 3" key="1">
    <citation type="journal article" date="2018" name="Nat. Ecol. Evol.">
        <title>Pezizomycetes genomes reveal the molecular basis of ectomycorrhizal truffle lifestyle.</title>
        <authorList>
            <person name="Murat C."/>
            <person name="Payen T."/>
            <person name="Noel B."/>
            <person name="Kuo A."/>
            <person name="Morin E."/>
            <person name="Chen J."/>
            <person name="Kohler A."/>
            <person name="Krizsan K."/>
            <person name="Balestrini R."/>
            <person name="Da Silva C."/>
            <person name="Montanini B."/>
            <person name="Hainaut M."/>
            <person name="Levati E."/>
            <person name="Barry K.W."/>
            <person name="Belfiori B."/>
            <person name="Cichocki N."/>
            <person name="Clum A."/>
            <person name="Dockter R.B."/>
            <person name="Fauchery L."/>
            <person name="Guy J."/>
            <person name="Iotti M."/>
            <person name="Le Tacon F."/>
            <person name="Lindquist E.A."/>
            <person name="Lipzen A."/>
            <person name="Malagnac F."/>
            <person name="Mello A."/>
            <person name="Molinier V."/>
            <person name="Miyauchi S."/>
            <person name="Poulain J."/>
            <person name="Riccioni C."/>
            <person name="Rubini A."/>
            <person name="Sitrit Y."/>
            <person name="Splivallo R."/>
            <person name="Traeger S."/>
            <person name="Wang M."/>
            <person name="Zifcakova L."/>
            <person name="Wipf D."/>
            <person name="Zambonelli A."/>
            <person name="Paolocci F."/>
            <person name="Nowrousian M."/>
            <person name="Ottonello S."/>
            <person name="Baldrian P."/>
            <person name="Spatafora J.W."/>
            <person name="Henrissat B."/>
            <person name="Nagy L.G."/>
            <person name="Aury J.M."/>
            <person name="Wincker P."/>
            <person name="Grigoriev I.V."/>
            <person name="Bonfante P."/>
            <person name="Martin F.M."/>
        </authorList>
    </citation>
    <scope>NUCLEOTIDE SEQUENCE [LARGE SCALE GENOMIC DNA]</scope>
    <source>
        <strain evidence="2 3">RN42</strain>
    </source>
</reference>
<proteinExistence type="predicted"/>
<dbReference type="PANTHER" id="PTHR37542">
    <property type="entry name" value="HELO DOMAIN-CONTAINING PROTEIN-RELATED"/>
    <property type="match status" value="1"/>
</dbReference>
<keyword evidence="3" id="KW-1185">Reference proteome</keyword>
<organism evidence="2 3">
    <name type="scientific">Ascobolus immersus RN42</name>
    <dbReference type="NCBI Taxonomy" id="1160509"/>
    <lineage>
        <taxon>Eukaryota</taxon>
        <taxon>Fungi</taxon>
        <taxon>Dikarya</taxon>
        <taxon>Ascomycota</taxon>
        <taxon>Pezizomycotina</taxon>
        <taxon>Pezizomycetes</taxon>
        <taxon>Pezizales</taxon>
        <taxon>Ascobolaceae</taxon>
        <taxon>Ascobolus</taxon>
    </lineage>
</organism>
<accession>A0A3N4HQJ3</accession>
<dbReference type="Proteomes" id="UP000275078">
    <property type="component" value="Unassembled WGS sequence"/>
</dbReference>